<sequence>MVEPLDHAVPLGQAPHTILNSHRGHRPSDARIPRMLVTERVDEVDNTSRRVEVTRKMARPLSLAVWLPQECPNELPLRATTCHLNDMMTMSFDQHIMMYEPPRGYTIPKFVMYDCTYDPFNHLMHYQKMMAVDIDNDELSL</sequence>
<evidence type="ECO:0000313" key="1">
    <source>
        <dbReference type="EMBL" id="CAN76068.1"/>
    </source>
</evidence>
<dbReference type="AlphaFoldDB" id="A5AUQ4"/>
<organism evidence="1">
    <name type="scientific">Vitis vinifera</name>
    <name type="common">Grape</name>
    <dbReference type="NCBI Taxonomy" id="29760"/>
    <lineage>
        <taxon>Eukaryota</taxon>
        <taxon>Viridiplantae</taxon>
        <taxon>Streptophyta</taxon>
        <taxon>Embryophyta</taxon>
        <taxon>Tracheophyta</taxon>
        <taxon>Spermatophyta</taxon>
        <taxon>Magnoliopsida</taxon>
        <taxon>eudicotyledons</taxon>
        <taxon>Gunneridae</taxon>
        <taxon>Pentapetalae</taxon>
        <taxon>rosids</taxon>
        <taxon>Vitales</taxon>
        <taxon>Vitaceae</taxon>
        <taxon>Viteae</taxon>
        <taxon>Vitis</taxon>
    </lineage>
</organism>
<name>A5AUQ4_VITVI</name>
<protein>
    <submittedName>
        <fullName evidence="1">Uncharacterized protein</fullName>
    </submittedName>
</protein>
<accession>A5AUQ4</accession>
<gene>
    <name evidence="1" type="ORF">VITISV_001727</name>
</gene>
<reference evidence="1" key="1">
    <citation type="journal article" date="2007" name="PLoS ONE">
        <title>The first genome sequence of an elite grapevine cultivar (Pinot noir Vitis vinifera L.): coping with a highly heterozygous genome.</title>
        <authorList>
            <person name="Velasco R."/>
            <person name="Zharkikh A."/>
            <person name="Troggio M."/>
            <person name="Cartwright D.A."/>
            <person name="Cestaro A."/>
            <person name="Pruss D."/>
            <person name="Pindo M."/>
            <person name="FitzGerald L.M."/>
            <person name="Vezzulli S."/>
            <person name="Reid J."/>
            <person name="Malacarne G."/>
            <person name="Iliev D."/>
            <person name="Coppola G."/>
            <person name="Wardell B."/>
            <person name="Micheletti D."/>
            <person name="Macalma T."/>
            <person name="Facci M."/>
            <person name="Mitchell J.T."/>
            <person name="Perazzolli M."/>
            <person name="Eldredge G."/>
            <person name="Gatto P."/>
            <person name="Oyzerski R."/>
            <person name="Moretto M."/>
            <person name="Gutin N."/>
            <person name="Stefanini M."/>
            <person name="Chen Y."/>
            <person name="Segala C."/>
            <person name="Davenport C."/>
            <person name="Dematte L."/>
            <person name="Mraz A."/>
            <person name="Battilana J."/>
            <person name="Stormo K."/>
            <person name="Costa F."/>
            <person name="Tao Q."/>
            <person name="Si-Ammour A."/>
            <person name="Harkins T."/>
            <person name="Lackey A."/>
            <person name="Perbost C."/>
            <person name="Taillon B."/>
            <person name="Stella A."/>
            <person name="Solovyev V."/>
            <person name="Fawcett J.A."/>
            <person name="Sterck L."/>
            <person name="Vandepoele K."/>
            <person name="Grando S.M."/>
            <person name="Toppo S."/>
            <person name="Moser C."/>
            <person name="Lanchbury J."/>
            <person name="Bogden R."/>
            <person name="Skolnick M."/>
            <person name="Sgaramella V."/>
            <person name="Bhatnagar S.K."/>
            <person name="Fontana P."/>
            <person name="Gutin A."/>
            <person name="Van de Peer Y."/>
            <person name="Salamini F."/>
            <person name="Viola R."/>
        </authorList>
    </citation>
    <scope>NUCLEOTIDE SEQUENCE</scope>
</reference>
<dbReference type="EMBL" id="AM436318">
    <property type="protein sequence ID" value="CAN76068.1"/>
    <property type="molecule type" value="Genomic_DNA"/>
</dbReference>
<proteinExistence type="predicted"/>